<feature type="region of interest" description="Disordered" evidence="1">
    <location>
        <begin position="223"/>
        <end position="324"/>
    </location>
</feature>
<name>A0A4Z0YF60_9PEZI</name>
<gene>
    <name evidence="3" type="ORF">E0Z10_g10235</name>
</gene>
<evidence type="ECO:0000256" key="2">
    <source>
        <dbReference type="SAM" id="Phobius"/>
    </source>
</evidence>
<dbReference type="AlphaFoldDB" id="A0A4Z0YF60"/>
<evidence type="ECO:0000313" key="4">
    <source>
        <dbReference type="Proteomes" id="UP000297716"/>
    </source>
</evidence>
<sequence>MGVVAMATNNIFAEPASSHSDSQKAIVIGIAIVASAIGLGCLLYGVYRMVHKCLRIRRRLRRLRVLNIEEGSIDEPIPLQDLPPVRNAGRFVTTNPQFSTNGLPPPRSMNEFTMALSSNPPSQANLDTAKNALHSHGSARETMPATMAGPSTQGLPEEPPRSLGQPRPRPPRPIPSSRRRGMVLESRIEERAAPELLSFPVTSPRIETMPKGIGVGIASLTESHSGPGLATASFSRSADGTHEHGNQSLPLSYTNNQGGDNEYHAQDEHRGPNNNATDRSPSSEAGLQGTAGNWSSSTAMAEAPEPDQNAQEPGKDNDPQNTLRSYNRYGCLHREFTHASLVPQPLVVPVRGNNTVHHVSSPVTTTAPTPLNPTPASAADVDDSPVEPEIETQRPRSFLILAWPPPDLSRATFDNALIRQAQWHTPPSDEIIERSRQAREQMEWEEEAKKYILQKAKDANEQISEEELARRVRRMYERSSRFRLEATTLQPPDVGPSSPRGIIVYLASQQRSCSFPLGSFAVGVCVLAGATFTGHSDIYDGARRFSRW</sequence>
<evidence type="ECO:0000313" key="3">
    <source>
        <dbReference type="EMBL" id="TGJ78528.1"/>
    </source>
</evidence>
<feature type="compositionally biased region" description="Basic and acidic residues" evidence="1">
    <location>
        <begin position="261"/>
        <end position="271"/>
    </location>
</feature>
<keyword evidence="2" id="KW-1133">Transmembrane helix</keyword>
<protein>
    <submittedName>
        <fullName evidence="3">Uncharacterized protein</fullName>
    </submittedName>
</protein>
<dbReference type="EMBL" id="SKBN01000380">
    <property type="protein sequence ID" value="TGJ78528.1"/>
    <property type="molecule type" value="Genomic_DNA"/>
</dbReference>
<keyword evidence="4" id="KW-1185">Reference proteome</keyword>
<feature type="region of interest" description="Disordered" evidence="1">
    <location>
        <begin position="360"/>
        <end position="383"/>
    </location>
</feature>
<proteinExistence type="predicted"/>
<organism evidence="3 4">
    <name type="scientific">Xylaria hypoxylon</name>
    <dbReference type="NCBI Taxonomy" id="37992"/>
    <lineage>
        <taxon>Eukaryota</taxon>
        <taxon>Fungi</taxon>
        <taxon>Dikarya</taxon>
        <taxon>Ascomycota</taxon>
        <taxon>Pezizomycotina</taxon>
        <taxon>Sordariomycetes</taxon>
        <taxon>Xylariomycetidae</taxon>
        <taxon>Xylariales</taxon>
        <taxon>Xylariaceae</taxon>
        <taxon>Xylaria</taxon>
    </lineage>
</organism>
<comment type="caution">
    <text evidence="3">The sequence shown here is derived from an EMBL/GenBank/DDBJ whole genome shotgun (WGS) entry which is preliminary data.</text>
</comment>
<feature type="compositionally biased region" description="Polar residues" evidence="1">
    <location>
        <begin position="115"/>
        <end position="128"/>
    </location>
</feature>
<feature type="region of interest" description="Disordered" evidence="1">
    <location>
        <begin position="115"/>
        <end position="180"/>
    </location>
</feature>
<keyword evidence="2" id="KW-0472">Membrane</keyword>
<feature type="compositionally biased region" description="Polar residues" evidence="1">
    <location>
        <begin position="272"/>
        <end position="299"/>
    </location>
</feature>
<dbReference type="Proteomes" id="UP000297716">
    <property type="component" value="Unassembled WGS sequence"/>
</dbReference>
<accession>A0A4Z0YF60</accession>
<reference evidence="3 4" key="1">
    <citation type="submission" date="2019-03" db="EMBL/GenBank/DDBJ databases">
        <title>Draft genome sequence of Xylaria hypoxylon DSM 108379, a ubiquitous saprotrophic-parasitic fungi on hardwood.</title>
        <authorList>
            <person name="Buettner E."/>
            <person name="Leonhardt S."/>
            <person name="Gebauer A.M."/>
            <person name="Liers C."/>
            <person name="Hofrichter M."/>
            <person name="Kellner H."/>
        </authorList>
    </citation>
    <scope>NUCLEOTIDE SEQUENCE [LARGE SCALE GENOMIC DNA]</scope>
    <source>
        <strain evidence="3 4">DSM 108379</strain>
    </source>
</reference>
<feature type="compositionally biased region" description="Low complexity" evidence="1">
    <location>
        <begin position="360"/>
        <end position="379"/>
    </location>
</feature>
<feature type="compositionally biased region" description="Polar residues" evidence="1">
    <location>
        <begin position="246"/>
        <end position="259"/>
    </location>
</feature>
<feature type="transmembrane region" description="Helical" evidence="2">
    <location>
        <begin position="25"/>
        <end position="47"/>
    </location>
</feature>
<evidence type="ECO:0000256" key="1">
    <source>
        <dbReference type="SAM" id="MobiDB-lite"/>
    </source>
</evidence>
<dbReference type="OrthoDB" id="4779880at2759"/>
<keyword evidence="2" id="KW-0812">Transmembrane</keyword>